<dbReference type="RefSeq" id="WP_133040671.1">
    <property type="nucleotide sequence ID" value="NZ_BMXW01000024.1"/>
</dbReference>
<protein>
    <recommendedName>
        <fullName evidence="3">Flagellar hook-basal body complex protein FliE</fullName>
    </recommendedName>
</protein>
<reference evidence="5 6" key="1">
    <citation type="submission" date="2019-03" db="EMBL/GenBank/DDBJ databases">
        <title>Freshwater and sediment microbial communities from various areas in North America, analyzing microbe dynamics in response to fracking.</title>
        <authorList>
            <person name="Lamendella R."/>
        </authorList>
    </citation>
    <scope>NUCLEOTIDE SEQUENCE [LARGE SCALE GENOMIC DNA]</scope>
    <source>
        <strain evidence="5 6">74A</strain>
    </source>
</reference>
<evidence type="ECO:0000256" key="4">
    <source>
        <dbReference type="ARBA" id="ARBA00023143"/>
    </source>
</evidence>
<dbReference type="GO" id="GO:0005198">
    <property type="term" value="F:structural molecule activity"/>
    <property type="evidence" value="ECO:0007669"/>
    <property type="project" value="InterPro"/>
</dbReference>
<evidence type="ECO:0000256" key="3">
    <source>
        <dbReference type="ARBA" id="ARBA00018024"/>
    </source>
</evidence>
<name>A0A4R2FC59_9GAMM</name>
<dbReference type="PANTHER" id="PTHR34653:SF1">
    <property type="entry name" value="FLAGELLAR HOOK-BASAL BODY COMPLEX PROTEIN FLIE"/>
    <property type="match status" value="1"/>
</dbReference>
<gene>
    <name evidence="5" type="ORF">EDC91_15611</name>
</gene>
<comment type="subcellular location">
    <subcellularLocation>
        <location evidence="1">Bacterial flagellum basal body</location>
    </subcellularLocation>
</comment>
<dbReference type="GO" id="GO:0009425">
    <property type="term" value="C:bacterial-type flagellum basal body"/>
    <property type="evidence" value="ECO:0007669"/>
    <property type="project" value="UniProtKB-SubCell"/>
</dbReference>
<accession>A0A4R2FC59</accession>
<keyword evidence="5" id="KW-0966">Cell projection</keyword>
<comment type="caution">
    <text evidence="5">The sequence shown here is derived from an EMBL/GenBank/DDBJ whole genome shotgun (WGS) entry which is preliminary data.</text>
</comment>
<keyword evidence="6" id="KW-1185">Reference proteome</keyword>
<dbReference type="EMBL" id="SLWF01000056">
    <property type="protein sequence ID" value="TCN76348.1"/>
    <property type="molecule type" value="Genomic_DNA"/>
</dbReference>
<dbReference type="InterPro" id="IPR001624">
    <property type="entry name" value="FliE"/>
</dbReference>
<proteinExistence type="inferred from homology"/>
<comment type="similarity">
    <text evidence="2">Belongs to the FliE family.</text>
</comment>
<dbReference type="GO" id="GO:0071973">
    <property type="term" value="P:bacterial-type flagellum-dependent cell motility"/>
    <property type="evidence" value="ECO:0007669"/>
    <property type="project" value="InterPro"/>
</dbReference>
<dbReference type="Pfam" id="PF02049">
    <property type="entry name" value="FliE"/>
    <property type="match status" value="1"/>
</dbReference>
<dbReference type="GO" id="GO:0003774">
    <property type="term" value="F:cytoskeletal motor activity"/>
    <property type="evidence" value="ECO:0007669"/>
    <property type="project" value="InterPro"/>
</dbReference>
<keyword evidence="5" id="KW-0969">Cilium</keyword>
<evidence type="ECO:0000256" key="1">
    <source>
        <dbReference type="ARBA" id="ARBA00004117"/>
    </source>
</evidence>
<dbReference type="AlphaFoldDB" id="A0A4R2FC59"/>
<dbReference type="OrthoDB" id="8909229at2"/>
<evidence type="ECO:0000313" key="6">
    <source>
        <dbReference type="Proteomes" id="UP000294832"/>
    </source>
</evidence>
<sequence>MEPIATQSLLLNRMDQMELMAESGAIAPANNGGIQQDFLQVVRDVNAQQNLASEMMQAVDTGASQDVVGAMVTSQKASLSFNMLMEVRNKVLDGIDDVMRMSL</sequence>
<organism evidence="5 6">
    <name type="scientific">Shewanella fodinae</name>
    <dbReference type="NCBI Taxonomy" id="552357"/>
    <lineage>
        <taxon>Bacteria</taxon>
        <taxon>Pseudomonadati</taxon>
        <taxon>Pseudomonadota</taxon>
        <taxon>Gammaproteobacteria</taxon>
        <taxon>Alteromonadales</taxon>
        <taxon>Shewanellaceae</taxon>
        <taxon>Shewanella</taxon>
    </lineage>
</organism>
<evidence type="ECO:0000313" key="5">
    <source>
        <dbReference type="EMBL" id="TCN76348.1"/>
    </source>
</evidence>
<evidence type="ECO:0000256" key="2">
    <source>
        <dbReference type="ARBA" id="ARBA00009272"/>
    </source>
</evidence>
<dbReference type="PANTHER" id="PTHR34653">
    <property type="match status" value="1"/>
</dbReference>
<keyword evidence="5" id="KW-0282">Flagellum</keyword>
<keyword evidence="4" id="KW-0975">Bacterial flagellum</keyword>
<dbReference type="Proteomes" id="UP000294832">
    <property type="component" value="Unassembled WGS sequence"/>
</dbReference>